<evidence type="ECO:0000313" key="6">
    <source>
        <dbReference type="Proteomes" id="UP000746584"/>
    </source>
</evidence>
<keyword evidence="1" id="KW-0472">Membrane</keyword>
<keyword evidence="6" id="KW-1185">Reference proteome</keyword>
<dbReference type="Proteomes" id="UP000746584">
    <property type="component" value="Unassembled WGS sequence"/>
</dbReference>
<proteinExistence type="predicted"/>
<reference evidence="3" key="2">
    <citation type="submission" date="2020-09" db="EMBL/GenBank/DDBJ databases">
        <authorList>
            <person name="Sun Q."/>
            <person name="Ohkuma M."/>
        </authorList>
    </citation>
    <scope>NUCLEOTIDE SEQUENCE</scope>
    <source>
        <strain evidence="3">JCM 1480</strain>
    </source>
</reference>
<sequence length="244" mass="25974">MTADAPQLRPRGRSATATDVVGILEPARYPLVSVAVAVIAVVVITGVGFLLGTVDLGLSKALNTLHTGALGAFTDAVYHVISPAPAIGITVVVVAVIWWRSRDLRPALAFGGTIAITWVPSAVVKEIVHRARPDVAVLPHPFAVQPDPGYPSGHTVYITAFVIALVWLLRDSRWHRTVLVAGTAAIVVVFFAVSIDAVHYPTDAAASILWSLAVAPGVRVVWVDWLMPRIPFLRKPVGGRAVRS</sequence>
<dbReference type="AlphaFoldDB" id="A0A8H9GAY1"/>
<keyword evidence="1" id="KW-0812">Transmembrane</keyword>
<feature type="transmembrane region" description="Helical" evidence="1">
    <location>
        <begin position="76"/>
        <end position="99"/>
    </location>
</feature>
<evidence type="ECO:0000259" key="2">
    <source>
        <dbReference type="SMART" id="SM00014"/>
    </source>
</evidence>
<keyword evidence="1" id="KW-1133">Transmembrane helix</keyword>
<evidence type="ECO:0000313" key="5">
    <source>
        <dbReference type="Proteomes" id="UP000648535"/>
    </source>
</evidence>
<feature type="transmembrane region" description="Helical" evidence="1">
    <location>
        <begin position="106"/>
        <end position="128"/>
    </location>
</feature>
<organism evidence="3 5">
    <name type="scientific">Curtobacterium luteum</name>
    <dbReference type="NCBI Taxonomy" id="33881"/>
    <lineage>
        <taxon>Bacteria</taxon>
        <taxon>Bacillati</taxon>
        <taxon>Actinomycetota</taxon>
        <taxon>Actinomycetes</taxon>
        <taxon>Micrococcales</taxon>
        <taxon>Microbacteriaceae</taxon>
        <taxon>Curtobacterium</taxon>
    </lineage>
</organism>
<feature type="transmembrane region" description="Helical" evidence="1">
    <location>
        <begin position="148"/>
        <end position="169"/>
    </location>
</feature>
<dbReference type="EC" id="3.6.1.27" evidence="4"/>
<dbReference type="InterPro" id="IPR000326">
    <property type="entry name" value="PAP2/HPO"/>
</dbReference>
<evidence type="ECO:0000256" key="1">
    <source>
        <dbReference type="SAM" id="Phobius"/>
    </source>
</evidence>
<keyword evidence="4" id="KW-0378">Hydrolase</keyword>
<dbReference type="SMART" id="SM00014">
    <property type="entry name" value="acidPPc"/>
    <property type="match status" value="1"/>
</dbReference>
<evidence type="ECO:0000313" key="4">
    <source>
        <dbReference type="EMBL" id="MBM7803590.1"/>
    </source>
</evidence>
<dbReference type="InterPro" id="IPR036938">
    <property type="entry name" value="PAP2/HPO_sf"/>
</dbReference>
<feature type="transmembrane region" description="Helical" evidence="1">
    <location>
        <begin position="204"/>
        <end position="226"/>
    </location>
</feature>
<name>A0A8H9GAY1_9MICO</name>
<dbReference type="Gene3D" id="1.20.144.10">
    <property type="entry name" value="Phosphatidic acid phosphatase type 2/haloperoxidase"/>
    <property type="match status" value="2"/>
</dbReference>
<feature type="transmembrane region" description="Helical" evidence="1">
    <location>
        <begin position="178"/>
        <end position="198"/>
    </location>
</feature>
<dbReference type="GO" id="GO:0050380">
    <property type="term" value="F:undecaprenyl-diphosphatase activity"/>
    <property type="evidence" value="ECO:0007669"/>
    <property type="project" value="UniProtKB-EC"/>
</dbReference>
<protein>
    <submittedName>
        <fullName evidence="4">Undecaprenyl-diphosphatase</fullName>
        <ecNumber evidence="4">3.6.1.27</ecNumber>
    </submittedName>
</protein>
<reference evidence="3" key="1">
    <citation type="journal article" date="2014" name="Int. J. Syst. Evol. Microbiol.">
        <title>Complete genome sequence of Corynebacterium casei LMG S-19264T (=DSM 44701T), isolated from a smear-ripened cheese.</title>
        <authorList>
            <consortium name="US DOE Joint Genome Institute (JGI-PGF)"/>
            <person name="Walter F."/>
            <person name="Albersmeier A."/>
            <person name="Kalinowski J."/>
            <person name="Ruckert C."/>
        </authorList>
    </citation>
    <scope>NUCLEOTIDE SEQUENCE</scope>
    <source>
        <strain evidence="3">JCM 1480</strain>
    </source>
</reference>
<dbReference type="RefSeq" id="WP_175327909.1">
    <property type="nucleotide sequence ID" value="NZ_BMOI01000006.1"/>
</dbReference>
<feature type="transmembrane region" description="Helical" evidence="1">
    <location>
        <begin position="31"/>
        <end position="56"/>
    </location>
</feature>
<dbReference type="EMBL" id="JAFBCG010000001">
    <property type="protein sequence ID" value="MBM7803590.1"/>
    <property type="molecule type" value="Genomic_DNA"/>
</dbReference>
<dbReference type="SUPFAM" id="SSF48317">
    <property type="entry name" value="Acid phosphatase/Vanadium-dependent haloperoxidase"/>
    <property type="match status" value="1"/>
</dbReference>
<gene>
    <name evidence="3" type="ORF">GCM10009769_16940</name>
    <name evidence="4" type="ORF">JOE58_002841</name>
</gene>
<reference evidence="4 6" key="3">
    <citation type="submission" date="2021-01" db="EMBL/GenBank/DDBJ databases">
        <title>Sequencing the genomes of 1000 actinobacteria strains.</title>
        <authorList>
            <person name="Klenk H.-P."/>
        </authorList>
    </citation>
    <scope>NUCLEOTIDE SEQUENCE [LARGE SCALE GENOMIC DNA]</scope>
    <source>
        <strain evidence="4 6">DSM 20542</strain>
    </source>
</reference>
<dbReference type="Proteomes" id="UP000648535">
    <property type="component" value="Unassembled WGS sequence"/>
</dbReference>
<feature type="domain" description="Phosphatidic acid phosphatase type 2/haloperoxidase" evidence="2">
    <location>
        <begin position="104"/>
        <end position="219"/>
    </location>
</feature>
<accession>A0A8H9GAY1</accession>
<dbReference type="EMBL" id="BMOI01000006">
    <property type="protein sequence ID" value="GGK99424.1"/>
    <property type="molecule type" value="Genomic_DNA"/>
</dbReference>
<dbReference type="Pfam" id="PF01569">
    <property type="entry name" value="PAP2"/>
    <property type="match status" value="1"/>
</dbReference>
<evidence type="ECO:0000313" key="3">
    <source>
        <dbReference type="EMBL" id="GGK99424.1"/>
    </source>
</evidence>
<comment type="caution">
    <text evidence="3">The sequence shown here is derived from an EMBL/GenBank/DDBJ whole genome shotgun (WGS) entry which is preliminary data.</text>
</comment>